<dbReference type="OrthoDB" id="272052at2"/>
<dbReference type="GO" id="GO:0008168">
    <property type="term" value="F:methyltransferase activity"/>
    <property type="evidence" value="ECO:0007669"/>
    <property type="project" value="UniProtKB-KW"/>
</dbReference>
<proteinExistence type="predicted"/>
<evidence type="ECO:0000313" key="2">
    <source>
        <dbReference type="Proteomes" id="UP000011885"/>
    </source>
</evidence>
<dbReference type="AlphaFoldDB" id="M5UJT4"/>
<dbReference type="Gene3D" id="3.40.50.150">
    <property type="entry name" value="Vaccinia Virus protein VP39"/>
    <property type="match status" value="1"/>
</dbReference>
<reference evidence="1 2" key="1">
    <citation type="journal article" date="2013" name="Mar. Genomics">
        <title>Expression of sulfatases in Rhodopirellula baltica and the diversity of sulfatases in the genus Rhodopirellula.</title>
        <authorList>
            <person name="Wegner C.E."/>
            <person name="Richter-Heitmann T."/>
            <person name="Klindworth A."/>
            <person name="Klockow C."/>
            <person name="Richter M."/>
            <person name="Achstetter T."/>
            <person name="Glockner F.O."/>
            <person name="Harder J."/>
        </authorList>
    </citation>
    <scope>NUCLEOTIDE SEQUENCE [LARGE SCALE GENOMIC DNA]</scope>
    <source>
        <strain evidence="1 2">SM41</strain>
    </source>
</reference>
<keyword evidence="2" id="KW-1185">Reference proteome</keyword>
<dbReference type="Proteomes" id="UP000011885">
    <property type="component" value="Unassembled WGS sequence"/>
</dbReference>
<accession>M5UJT4</accession>
<keyword evidence="1" id="KW-0489">Methyltransferase</keyword>
<dbReference type="CDD" id="cd02440">
    <property type="entry name" value="AdoMet_MTases"/>
    <property type="match status" value="1"/>
</dbReference>
<protein>
    <submittedName>
        <fullName evidence="1">Ubiquinone/menaquinone biosynthesis methyltransferase</fullName>
    </submittedName>
</protein>
<comment type="caution">
    <text evidence="1">The sequence shown here is derived from an EMBL/GenBank/DDBJ whole genome shotgun (WGS) entry which is preliminary data.</text>
</comment>
<dbReference type="RefSeq" id="WP_008673953.1">
    <property type="nucleotide sequence ID" value="NZ_ANOH01000043.1"/>
</dbReference>
<organism evidence="1 2">
    <name type="scientific">Rhodopirellula sallentina SM41</name>
    <dbReference type="NCBI Taxonomy" id="1263870"/>
    <lineage>
        <taxon>Bacteria</taxon>
        <taxon>Pseudomonadati</taxon>
        <taxon>Planctomycetota</taxon>
        <taxon>Planctomycetia</taxon>
        <taxon>Pirellulales</taxon>
        <taxon>Pirellulaceae</taxon>
        <taxon>Rhodopirellula</taxon>
    </lineage>
</organism>
<dbReference type="GO" id="GO:0032259">
    <property type="term" value="P:methylation"/>
    <property type="evidence" value="ECO:0007669"/>
    <property type="project" value="UniProtKB-KW"/>
</dbReference>
<dbReference type="EMBL" id="ANOH01000043">
    <property type="protein sequence ID" value="EMI58116.1"/>
    <property type="molecule type" value="Genomic_DNA"/>
</dbReference>
<dbReference type="InterPro" id="IPR029063">
    <property type="entry name" value="SAM-dependent_MTases_sf"/>
</dbReference>
<keyword evidence="1" id="KW-0830">Ubiquinone</keyword>
<dbReference type="PATRIC" id="fig|1263870.3.peg.487"/>
<sequence>MKTSSNDEPIYDSSFVRKLFDEMSATYGIVNLVSSFGFCERWRRQCVEQVEIPAGAVVVDLMAGMGELYPRIVKRLGTQQAGDCRRNERGRAEEQGRAAIQGGPAMLQGRVVAIENSSEMCRCARELHRRRRQDGPLTTEMEIHEVDALRSGLPDGFADVVVSSFGLKTLSNEQLSVLAHEVRRILAPQGQFSFLEISVPQNRWLRTPYLFYLTRIIPVIGRLFMGNPDNYRMLSVYTTAFEDCERAKQIFEQAGLTAQPRSYFFGCATGVVGGCAET</sequence>
<gene>
    <name evidence="1" type="ORF">RSSM_00446</name>
</gene>
<dbReference type="SUPFAM" id="SSF53335">
    <property type="entry name" value="S-adenosyl-L-methionine-dependent methyltransferases"/>
    <property type="match status" value="1"/>
</dbReference>
<dbReference type="Pfam" id="PF01209">
    <property type="entry name" value="Ubie_methyltran"/>
    <property type="match status" value="1"/>
</dbReference>
<name>M5UJT4_9BACT</name>
<keyword evidence="1" id="KW-0808">Transferase</keyword>
<evidence type="ECO:0000313" key="1">
    <source>
        <dbReference type="EMBL" id="EMI58116.1"/>
    </source>
</evidence>